<dbReference type="GO" id="GO:0003723">
    <property type="term" value="F:RNA binding"/>
    <property type="evidence" value="ECO:0007669"/>
    <property type="project" value="UniProtKB-UniRule"/>
</dbReference>
<comment type="subunit">
    <text evidence="1">Monomer.</text>
</comment>
<comment type="catalytic activity">
    <reaction evidence="1">
        <text>adenosine(2030) in 23S rRNA + S-adenosyl-L-methionine = N(6)-methyladenosine(2030) in 23S rRNA + S-adenosyl-L-homocysteine + H(+)</text>
        <dbReference type="Rhea" id="RHEA:43736"/>
        <dbReference type="Rhea" id="RHEA-COMP:10668"/>
        <dbReference type="Rhea" id="RHEA-COMP:10669"/>
        <dbReference type="ChEBI" id="CHEBI:15378"/>
        <dbReference type="ChEBI" id="CHEBI:57856"/>
        <dbReference type="ChEBI" id="CHEBI:59789"/>
        <dbReference type="ChEBI" id="CHEBI:74411"/>
        <dbReference type="ChEBI" id="CHEBI:74449"/>
        <dbReference type="EC" id="2.1.1.266"/>
    </reaction>
</comment>
<gene>
    <name evidence="1" type="primary">rlmJ</name>
    <name evidence="2" type="ordered locus">PB2503_02342</name>
</gene>
<feature type="binding site" evidence="1">
    <location>
        <begin position="137"/>
        <end position="138"/>
    </location>
    <ligand>
        <name>S-adenosyl-L-methionine</name>
        <dbReference type="ChEBI" id="CHEBI:59789"/>
    </ligand>
</feature>
<dbReference type="GO" id="GO:0005829">
    <property type="term" value="C:cytosol"/>
    <property type="evidence" value="ECO:0007669"/>
    <property type="project" value="TreeGrafter"/>
</dbReference>
<feature type="site" description="Interaction with substrate rRNA" evidence="1">
    <location>
        <position position="4"/>
    </location>
</feature>
<dbReference type="Proteomes" id="UP000001302">
    <property type="component" value="Chromosome"/>
</dbReference>
<dbReference type="HAMAP" id="MF_00934">
    <property type="entry name" value="23SrRNA_methyltr_J"/>
    <property type="match status" value="1"/>
</dbReference>
<dbReference type="STRING" id="314260.PB2503_02342"/>
<feature type="binding site" evidence="1">
    <location>
        <position position="19"/>
    </location>
    <ligand>
        <name>S-adenosyl-L-methionine</name>
        <dbReference type="ChEBI" id="CHEBI:59789"/>
    </ligand>
</feature>
<dbReference type="HOGENOM" id="CLU_061769_0_0_5"/>
<reference evidence="2 3" key="2">
    <citation type="journal article" date="2011" name="J. Bacteriol.">
        <title>Complete genome sequence of strain HTCC2503T of Parvularcula bermudensis, the type species of the order "Parvularculales" in the class Alphaproteobacteria.</title>
        <authorList>
            <person name="Oh H.M."/>
            <person name="Kang I."/>
            <person name="Vergin K.L."/>
            <person name="Kang D."/>
            <person name="Rhee K.H."/>
            <person name="Giovannoni S.J."/>
            <person name="Cho J.C."/>
        </authorList>
    </citation>
    <scope>NUCLEOTIDE SEQUENCE [LARGE SCALE GENOMIC DNA]</scope>
    <source>
        <strain evidence="3">ATCC BAA-594 / HTCC2503 / KCTC 12087</strain>
    </source>
</reference>
<dbReference type="EMBL" id="CP002156">
    <property type="protein sequence ID" value="ADM08546.1"/>
    <property type="molecule type" value="Genomic_DNA"/>
</dbReference>
<dbReference type="KEGG" id="pbr:PB2503_02342"/>
<accession>E0TCB3</accession>
<name>E0TCB3_PARBH</name>
<dbReference type="InterPro" id="IPR029063">
    <property type="entry name" value="SAM-dependent_MTases_sf"/>
</dbReference>
<reference evidence="3" key="1">
    <citation type="submission" date="2010-08" db="EMBL/GenBank/DDBJ databases">
        <title>Genome sequence of Parvularcula bermudensis HTCC2503.</title>
        <authorList>
            <person name="Kang D.-M."/>
            <person name="Oh H.-M."/>
            <person name="Cho J.-C."/>
        </authorList>
    </citation>
    <scope>NUCLEOTIDE SEQUENCE [LARGE SCALE GENOMIC DNA]</scope>
    <source>
        <strain evidence="3">ATCC BAA-594 / HTCC2503 / KCTC 12087</strain>
    </source>
</reference>
<proteinExistence type="inferred from homology"/>
<keyword evidence="1" id="KW-0949">S-adenosyl-L-methionine</keyword>
<dbReference type="EC" id="2.1.1.266" evidence="1"/>
<dbReference type="AlphaFoldDB" id="E0TCB3"/>
<feature type="binding site" evidence="1">
    <location>
        <position position="158"/>
    </location>
    <ligand>
        <name>S-adenosyl-L-methionine</name>
        <dbReference type="ChEBI" id="CHEBI:59789"/>
    </ligand>
</feature>
<dbReference type="OrthoDB" id="9791274at2"/>
<dbReference type="InterPro" id="IPR007473">
    <property type="entry name" value="RlmJ"/>
</dbReference>
<feature type="binding site" evidence="1">
    <location>
        <position position="113"/>
    </location>
    <ligand>
        <name>S-adenosyl-L-methionine</name>
        <dbReference type="ChEBI" id="CHEBI:59789"/>
    </ligand>
</feature>
<dbReference type="GO" id="GO:0070475">
    <property type="term" value="P:rRNA base methylation"/>
    <property type="evidence" value="ECO:0007669"/>
    <property type="project" value="UniProtKB-UniRule"/>
</dbReference>
<keyword evidence="1" id="KW-0808">Transferase</keyword>
<protein>
    <recommendedName>
        <fullName evidence="1">Ribosomal RNA large subunit methyltransferase J</fullName>
        <ecNumber evidence="1">2.1.1.266</ecNumber>
    </recommendedName>
    <alternativeName>
        <fullName evidence="1">23S rRNA (adenine(2030)-N6)-methyltransferase</fullName>
    </alternativeName>
    <alternativeName>
        <fullName evidence="1">23S rRNA m6A2030 methyltransferase</fullName>
    </alternativeName>
</protein>
<evidence type="ECO:0000313" key="2">
    <source>
        <dbReference type="EMBL" id="ADM08546.1"/>
    </source>
</evidence>
<dbReference type="Gene3D" id="3.40.50.150">
    <property type="entry name" value="Vaccinia Virus protein VP39"/>
    <property type="match status" value="1"/>
</dbReference>
<dbReference type="eggNOG" id="COG2961">
    <property type="taxonomic scope" value="Bacteria"/>
</dbReference>
<dbReference type="Pfam" id="PF04378">
    <property type="entry name" value="RsmJ"/>
    <property type="match status" value="1"/>
</dbReference>
<keyword evidence="1" id="KW-0698">rRNA processing</keyword>
<evidence type="ECO:0000313" key="3">
    <source>
        <dbReference type="Proteomes" id="UP000001302"/>
    </source>
</evidence>
<dbReference type="PANTHER" id="PTHR37426:SF1">
    <property type="entry name" value="RIBOSOMAL RNA LARGE SUBUNIT METHYLTRANSFERASE J"/>
    <property type="match status" value="1"/>
</dbReference>
<comment type="similarity">
    <text evidence="1">Belongs to the RlmJ family.</text>
</comment>
<dbReference type="PANTHER" id="PTHR37426">
    <property type="entry name" value="RIBOSOMAL RNA LARGE SUBUNIT METHYLTRANSFERASE J"/>
    <property type="match status" value="1"/>
</dbReference>
<dbReference type="GO" id="GO:0036307">
    <property type="term" value="F:23S rRNA (adenine(2030)-N(6))-methyltransferase activity"/>
    <property type="evidence" value="ECO:0007669"/>
    <property type="project" value="UniProtKB-UniRule"/>
</dbReference>
<keyword evidence="3" id="KW-1185">Reference proteome</keyword>
<organism evidence="2 3">
    <name type="scientific">Parvularcula bermudensis (strain ATCC BAA-594 / HTCC2503 / KCTC 12087)</name>
    <dbReference type="NCBI Taxonomy" id="314260"/>
    <lineage>
        <taxon>Bacteria</taxon>
        <taxon>Pseudomonadati</taxon>
        <taxon>Pseudomonadota</taxon>
        <taxon>Alphaproteobacteria</taxon>
        <taxon>Parvularculales</taxon>
        <taxon>Parvularculaceae</taxon>
        <taxon>Parvularcula</taxon>
    </lineage>
</organism>
<keyword evidence="1" id="KW-0489">Methyltransferase</keyword>
<feature type="binding site" evidence="1">
    <location>
        <position position="95"/>
    </location>
    <ligand>
        <name>S-adenosyl-L-methionine</name>
        <dbReference type="ChEBI" id="CHEBI:59789"/>
    </ligand>
</feature>
<sequence length="262" mass="28422">MLSYQHAYHAGNRADLHKHAVWCALLAHLTQKSRGLTILDTHAGRGLYDLAGAEAQKTGEASDGAAAVSLDGSHALGSAVAACRAQYGEMAYPGSPLLSLHFARPQDQVILMEKHPQEGAALKTVMRGKKAAVHLRDGYEGALALAPPTPRKGLVMIDPSYEVKTEYQNVALFLPTLIDKWPEASVLLWYPILAAKRHEAMLDTLSPMQPWRHEVLFTEDSLLRMKGSGLVLISPPYGGEGAIDAALAPFDHLWTSCRQSPS</sequence>
<dbReference type="RefSeq" id="WP_013299520.1">
    <property type="nucleotide sequence ID" value="NC_014414.1"/>
</dbReference>
<keyword evidence="1" id="KW-0694">RNA-binding</keyword>
<feature type="binding site" evidence="1">
    <location>
        <position position="42"/>
    </location>
    <ligand>
        <name>S-adenosyl-L-methionine</name>
        <dbReference type="ChEBI" id="CHEBI:59789"/>
    </ligand>
</feature>
<dbReference type="SUPFAM" id="SSF53335">
    <property type="entry name" value="S-adenosyl-L-methionine-dependent methyltransferases"/>
    <property type="match status" value="1"/>
</dbReference>
<comment type="function">
    <text evidence="1">Specifically methylates the adenine in position 2030 of 23S rRNA.</text>
</comment>
<feature type="active site" description="Proton acceptor" evidence="1">
    <location>
        <position position="158"/>
    </location>
</feature>
<evidence type="ECO:0000256" key="1">
    <source>
        <dbReference type="HAMAP-Rule" id="MF_00934"/>
    </source>
</evidence>